<name>A0AAW1DCM8_9HEMI</name>
<reference evidence="4 5" key="1">
    <citation type="submission" date="2022-12" db="EMBL/GenBank/DDBJ databases">
        <title>Chromosome-level genome assembly of true bugs.</title>
        <authorList>
            <person name="Ma L."/>
            <person name="Li H."/>
        </authorList>
    </citation>
    <scope>NUCLEOTIDE SEQUENCE [LARGE SCALE GENOMIC DNA]</scope>
    <source>
        <strain evidence="4">Lab_2022b</strain>
    </source>
</reference>
<sequence>MNIRLLLVIITLKVSFSKSDTATSACPTPNVRTVLFKPSDLTKECWSQEEASLLYARRLMQELLPMKVPSDMNLLVNYIKLCLKVLQEEVTSKYTHQLLLFAMSDALGGYLQAYGFPLCKAKYYEGTTSYCVTKQMNVLLVTTKQILGTDGGSWTRQIHVEKSDKIAPFELKECGNVDSCRYLITNYDVLKHGETEKPKVHVPMPFIDSASFPSAVAVPFRNRSLFSLMSSDATDILVRYFMVAEQCLAGPCPNGERKNNPSIREFELDYHNWLTRVVVPHLNDERWYPGFGSVLRLVSTMSHKGVKTMPGLTGSFVAISEDERDFINKPTSPWLYILIVMALVLIFWLCFAFISSFSSFIKKRRCAKDGSTCSSLDSSGQVVNTLITMCEGPNPKVPAKSFYAPQKPIPKTAQVWRRQMMGDRTRFVGDRSRGGGDRNRDGGEHYDLHRSGREDYYGGSRR</sequence>
<feature type="chain" id="PRO_5043732554" evidence="3">
    <location>
        <begin position="20"/>
        <end position="462"/>
    </location>
</feature>
<feature type="region of interest" description="Disordered" evidence="1">
    <location>
        <begin position="422"/>
        <end position="462"/>
    </location>
</feature>
<feature type="signal peptide" evidence="3">
    <location>
        <begin position="1"/>
        <end position="19"/>
    </location>
</feature>
<accession>A0AAW1DCM8</accession>
<evidence type="ECO:0000313" key="4">
    <source>
        <dbReference type="EMBL" id="KAK9506289.1"/>
    </source>
</evidence>
<proteinExistence type="predicted"/>
<dbReference type="Proteomes" id="UP001461498">
    <property type="component" value="Unassembled WGS sequence"/>
</dbReference>
<feature type="compositionally biased region" description="Basic and acidic residues" evidence="1">
    <location>
        <begin position="422"/>
        <end position="456"/>
    </location>
</feature>
<evidence type="ECO:0000313" key="5">
    <source>
        <dbReference type="Proteomes" id="UP001461498"/>
    </source>
</evidence>
<keyword evidence="3" id="KW-0732">Signal</keyword>
<evidence type="ECO:0000256" key="1">
    <source>
        <dbReference type="SAM" id="MobiDB-lite"/>
    </source>
</evidence>
<protein>
    <submittedName>
        <fullName evidence="4">Uncharacterized protein</fullName>
    </submittedName>
</protein>
<dbReference type="AlphaFoldDB" id="A0AAW1DCM8"/>
<organism evidence="4 5">
    <name type="scientific">Rhynocoris fuscipes</name>
    <dbReference type="NCBI Taxonomy" id="488301"/>
    <lineage>
        <taxon>Eukaryota</taxon>
        <taxon>Metazoa</taxon>
        <taxon>Ecdysozoa</taxon>
        <taxon>Arthropoda</taxon>
        <taxon>Hexapoda</taxon>
        <taxon>Insecta</taxon>
        <taxon>Pterygota</taxon>
        <taxon>Neoptera</taxon>
        <taxon>Paraneoptera</taxon>
        <taxon>Hemiptera</taxon>
        <taxon>Heteroptera</taxon>
        <taxon>Panheteroptera</taxon>
        <taxon>Cimicomorpha</taxon>
        <taxon>Reduviidae</taxon>
        <taxon>Harpactorinae</taxon>
        <taxon>Harpactorini</taxon>
        <taxon>Rhynocoris</taxon>
    </lineage>
</organism>
<comment type="caution">
    <text evidence="4">The sequence shown here is derived from an EMBL/GenBank/DDBJ whole genome shotgun (WGS) entry which is preliminary data.</text>
</comment>
<keyword evidence="2" id="KW-1133">Transmembrane helix</keyword>
<gene>
    <name evidence="4" type="ORF">O3M35_008251</name>
</gene>
<keyword evidence="2" id="KW-0472">Membrane</keyword>
<evidence type="ECO:0000256" key="3">
    <source>
        <dbReference type="SAM" id="SignalP"/>
    </source>
</evidence>
<feature type="transmembrane region" description="Helical" evidence="2">
    <location>
        <begin position="334"/>
        <end position="355"/>
    </location>
</feature>
<keyword evidence="2" id="KW-0812">Transmembrane</keyword>
<evidence type="ECO:0000256" key="2">
    <source>
        <dbReference type="SAM" id="Phobius"/>
    </source>
</evidence>
<dbReference type="EMBL" id="JAPXFL010000005">
    <property type="protein sequence ID" value="KAK9506289.1"/>
    <property type="molecule type" value="Genomic_DNA"/>
</dbReference>
<keyword evidence="5" id="KW-1185">Reference proteome</keyword>